<dbReference type="AlphaFoldDB" id="A0A1H7D1J6"/>
<protein>
    <recommendedName>
        <fullName evidence="2">CRISPR system Cms endoribonuclease Csm3</fullName>
    </recommendedName>
    <alternativeName>
        <fullName evidence="8">CRISPR type III A-associated RAMP protein Csm3</fullName>
    </alternativeName>
</protein>
<evidence type="ECO:0000256" key="5">
    <source>
        <dbReference type="ARBA" id="ARBA00022801"/>
    </source>
</evidence>
<sequence>MERQFHGKIIIELPFKLLTGTHIGNENDGFAIGGVNKVVIRDAVTRLPIIPGSSLKGKLRAIVEAMEGMQKGERLDHEGWYNRGHSGIYRHEADTREQALNNAVDRTFGTAGKQSGDTNHPARLAVSDAQVTQQTAEVLSELEGDFPFTEIKSENFLDRITSAANPRTLERVPAGSVFVSRLSYAVENPAHVEDDLKYLFAALNWLEDDYIGGSGSRGYGRLRFGRAEKLPLDVIDSLPIRVLLKPRSAYLSGEAPAAQEYDSVQAMQQGLARLTSAFGK</sequence>
<dbReference type="OrthoDB" id="9789361at2"/>
<gene>
    <name evidence="10" type="ORF">SAMN04488058_1404</name>
</gene>
<dbReference type="GO" id="GO:0051607">
    <property type="term" value="P:defense response to virus"/>
    <property type="evidence" value="ECO:0007669"/>
    <property type="project" value="UniProtKB-KW"/>
</dbReference>
<dbReference type="InterPro" id="IPR005537">
    <property type="entry name" value="RAMP_III_fam"/>
</dbReference>
<evidence type="ECO:0000313" key="10">
    <source>
        <dbReference type="EMBL" id="SEJ92920.1"/>
    </source>
</evidence>
<dbReference type="EMBL" id="FNZA01000040">
    <property type="protein sequence ID" value="SEJ92920.1"/>
    <property type="molecule type" value="Genomic_DNA"/>
</dbReference>
<dbReference type="STRING" id="856736.SAMN04488058_1404"/>
<keyword evidence="11" id="KW-1185">Reference proteome</keyword>
<keyword evidence="6" id="KW-0694">RNA-binding</keyword>
<evidence type="ECO:0000256" key="1">
    <source>
        <dbReference type="ARBA" id="ARBA00006342"/>
    </source>
</evidence>
<dbReference type="GO" id="GO:0016787">
    <property type="term" value="F:hydrolase activity"/>
    <property type="evidence" value="ECO:0007669"/>
    <property type="project" value="UniProtKB-KW"/>
</dbReference>
<keyword evidence="3" id="KW-0540">Nuclease</keyword>
<dbReference type="InterPro" id="IPR052216">
    <property type="entry name" value="CRISPR_Csm3_endoribonuclease"/>
</dbReference>
<dbReference type="InterPro" id="IPR013412">
    <property type="entry name" value="CRISPR-assoc_RAMP_Csm3"/>
</dbReference>
<evidence type="ECO:0000256" key="3">
    <source>
        <dbReference type="ARBA" id="ARBA00022722"/>
    </source>
</evidence>
<evidence type="ECO:0000256" key="7">
    <source>
        <dbReference type="ARBA" id="ARBA00023118"/>
    </source>
</evidence>
<evidence type="ECO:0000313" key="11">
    <source>
        <dbReference type="Proteomes" id="UP000199223"/>
    </source>
</evidence>
<dbReference type="Pfam" id="PF03787">
    <property type="entry name" value="RAMPs"/>
    <property type="match status" value="1"/>
</dbReference>
<keyword evidence="5" id="KW-0378">Hydrolase</keyword>
<feature type="domain" description="CRISPR type III-associated protein" evidence="9">
    <location>
        <begin position="15"/>
        <end position="223"/>
    </location>
</feature>
<dbReference type="GO" id="GO:0003723">
    <property type="term" value="F:RNA binding"/>
    <property type="evidence" value="ECO:0007669"/>
    <property type="project" value="UniProtKB-KW"/>
</dbReference>
<evidence type="ECO:0000256" key="2">
    <source>
        <dbReference type="ARBA" id="ARBA00022150"/>
    </source>
</evidence>
<dbReference type="NCBIfam" id="TIGR02582">
    <property type="entry name" value="cas7_TM1809"/>
    <property type="match status" value="1"/>
</dbReference>
<dbReference type="GO" id="GO:0004519">
    <property type="term" value="F:endonuclease activity"/>
    <property type="evidence" value="ECO:0007669"/>
    <property type="project" value="UniProtKB-KW"/>
</dbReference>
<comment type="similarity">
    <text evidence="1">Belongs to the CRISPR-associated Csm3 family.</text>
</comment>
<dbReference type="RefSeq" id="WP_092265854.1">
    <property type="nucleotide sequence ID" value="NZ_FNZA01000040.1"/>
</dbReference>
<evidence type="ECO:0000256" key="8">
    <source>
        <dbReference type="ARBA" id="ARBA00033183"/>
    </source>
</evidence>
<keyword evidence="7" id="KW-0051">Antiviral defense</keyword>
<dbReference type="PANTHER" id="PTHR35579:SF3">
    <property type="entry name" value="CRISPR SYSTEM CMS ENDORIBONUCLEASE CSM3"/>
    <property type="match status" value="1"/>
</dbReference>
<keyword evidence="4" id="KW-0255">Endonuclease</keyword>
<evidence type="ECO:0000256" key="4">
    <source>
        <dbReference type="ARBA" id="ARBA00022759"/>
    </source>
</evidence>
<dbReference type="PANTHER" id="PTHR35579">
    <property type="entry name" value="CRISPR SYSTEM CMS ENDORIBONUCLEASE CSM3"/>
    <property type="match status" value="1"/>
</dbReference>
<evidence type="ECO:0000259" key="9">
    <source>
        <dbReference type="Pfam" id="PF03787"/>
    </source>
</evidence>
<proteinExistence type="inferred from homology"/>
<dbReference type="Proteomes" id="UP000199223">
    <property type="component" value="Unassembled WGS sequence"/>
</dbReference>
<reference evidence="11" key="1">
    <citation type="submission" date="2016-10" db="EMBL/GenBank/DDBJ databases">
        <authorList>
            <person name="Varghese N."/>
            <person name="Submissions S."/>
        </authorList>
    </citation>
    <scope>NUCLEOTIDE SEQUENCE [LARGE SCALE GENOMIC DNA]</scope>
    <source>
        <strain evidence="11">CGMCC 1.10218</strain>
    </source>
</reference>
<evidence type="ECO:0000256" key="6">
    <source>
        <dbReference type="ARBA" id="ARBA00022884"/>
    </source>
</evidence>
<accession>A0A1H7D1J6</accession>
<organism evidence="10 11">
    <name type="scientific">Deinococcus reticulitermitis</name>
    <dbReference type="NCBI Taxonomy" id="856736"/>
    <lineage>
        <taxon>Bacteria</taxon>
        <taxon>Thermotogati</taxon>
        <taxon>Deinococcota</taxon>
        <taxon>Deinococci</taxon>
        <taxon>Deinococcales</taxon>
        <taxon>Deinococcaceae</taxon>
        <taxon>Deinococcus</taxon>
    </lineage>
</organism>
<name>A0A1H7D1J6_9DEIO</name>